<dbReference type="InterPro" id="IPR029063">
    <property type="entry name" value="SAM-dependent_MTases_sf"/>
</dbReference>
<name>X1B8E9_9ZZZZ</name>
<sequence>MKTFYRLIHGDCLKILKGFDENSIDCAVTDPPYGISFMGKSWDKALPPREAFTELFRVLKPGALAFIMSSPRQDVLWRMMSMLEGVGFELRQSPIFWTYATGFPKAMDVSKQIDKKLGKKRKVIGKGEAGYQVSISKTRKEQGYRPNLTKSTITFNLTEPNSKDAKKWSGWKSQTGLKPAVEVILCVNKPRSERTIVDNVLKWGTGAINVDKSRIPLINPEHHKTQGKSGLGNNVYGQYRNDLVDESSVLRYNTKGRFPANLLVSDNVLDTGKIHKSGKIEPHHIVKEDSEGYSVQDVYGKYKQLSADKHITYGDSGSFSRFFSLDAWWLNRIKKLPRDIQKTFPFLIVPKASKSERDKGL</sequence>
<dbReference type="EMBL" id="BART01009429">
    <property type="protein sequence ID" value="GAG68271.1"/>
    <property type="molecule type" value="Genomic_DNA"/>
</dbReference>
<dbReference type="InterPro" id="IPR002052">
    <property type="entry name" value="DNA_methylase_N6_adenine_CS"/>
</dbReference>
<dbReference type="Gene3D" id="3.40.50.150">
    <property type="entry name" value="Vaccinia Virus protein VP39"/>
    <property type="match status" value="1"/>
</dbReference>
<dbReference type="GO" id="GO:0003676">
    <property type="term" value="F:nucleic acid binding"/>
    <property type="evidence" value="ECO:0007669"/>
    <property type="project" value="InterPro"/>
</dbReference>
<evidence type="ECO:0000313" key="1">
    <source>
        <dbReference type="EMBL" id="GAG68271.1"/>
    </source>
</evidence>
<gene>
    <name evidence="1" type="ORF">S01H4_20899</name>
</gene>
<dbReference type="GO" id="GO:0008168">
    <property type="term" value="F:methyltransferase activity"/>
    <property type="evidence" value="ECO:0007669"/>
    <property type="project" value="InterPro"/>
</dbReference>
<dbReference type="SUPFAM" id="SSF53335">
    <property type="entry name" value="S-adenosyl-L-methionine-dependent methyltransferases"/>
    <property type="match status" value="1"/>
</dbReference>
<proteinExistence type="predicted"/>
<evidence type="ECO:0008006" key="2">
    <source>
        <dbReference type="Google" id="ProtNLM"/>
    </source>
</evidence>
<accession>X1B8E9</accession>
<dbReference type="AlphaFoldDB" id="X1B8E9"/>
<feature type="non-terminal residue" evidence="1">
    <location>
        <position position="361"/>
    </location>
</feature>
<reference evidence="1" key="1">
    <citation type="journal article" date="2014" name="Front. Microbiol.">
        <title>High frequency of phylogenetically diverse reductive dehalogenase-homologous genes in deep subseafloor sedimentary metagenomes.</title>
        <authorList>
            <person name="Kawai M."/>
            <person name="Futagami T."/>
            <person name="Toyoda A."/>
            <person name="Takaki Y."/>
            <person name="Nishi S."/>
            <person name="Hori S."/>
            <person name="Arai W."/>
            <person name="Tsubouchi T."/>
            <person name="Morono Y."/>
            <person name="Uchiyama I."/>
            <person name="Ito T."/>
            <person name="Fujiyama A."/>
            <person name="Inagaki F."/>
            <person name="Takami H."/>
        </authorList>
    </citation>
    <scope>NUCLEOTIDE SEQUENCE</scope>
    <source>
        <strain evidence="1">Expedition CK06-06</strain>
    </source>
</reference>
<dbReference type="GO" id="GO:0032259">
    <property type="term" value="P:methylation"/>
    <property type="evidence" value="ECO:0007669"/>
    <property type="project" value="InterPro"/>
</dbReference>
<dbReference type="PROSITE" id="PS00092">
    <property type="entry name" value="N6_MTASE"/>
    <property type="match status" value="1"/>
</dbReference>
<organism evidence="1">
    <name type="scientific">marine sediment metagenome</name>
    <dbReference type="NCBI Taxonomy" id="412755"/>
    <lineage>
        <taxon>unclassified sequences</taxon>
        <taxon>metagenomes</taxon>
        <taxon>ecological metagenomes</taxon>
    </lineage>
</organism>
<protein>
    <recommendedName>
        <fullName evidence="2">DNA methylase N-4/N-6 domain-containing protein</fullName>
    </recommendedName>
</protein>
<comment type="caution">
    <text evidence="1">The sequence shown here is derived from an EMBL/GenBank/DDBJ whole genome shotgun (WGS) entry which is preliminary data.</text>
</comment>